<dbReference type="EMBL" id="BAAAZX010000009">
    <property type="protein sequence ID" value="GAA3995990.1"/>
    <property type="molecule type" value="Genomic_DNA"/>
</dbReference>
<feature type="domain" description="DUF397" evidence="1">
    <location>
        <begin position="10"/>
        <end position="58"/>
    </location>
</feature>
<reference evidence="3" key="1">
    <citation type="journal article" date="2019" name="Int. J. Syst. Evol. Microbiol.">
        <title>The Global Catalogue of Microorganisms (GCM) 10K type strain sequencing project: providing services to taxonomists for standard genome sequencing and annotation.</title>
        <authorList>
            <consortium name="The Broad Institute Genomics Platform"/>
            <consortium name="The Broad Institute Genome Sequencing Center for Infectious Disease"/>
            <person name="Wu L."/>
            <person name="Ma J."/>
        </authorList>
    </citation>
    <scope>NUCLEOTIDE SEQUENCE [LARGE SCALE GENOMIC DNA]</scope>
    <source>
        <strain evidence="3">JCM 16924</strain>
    </source>
</reference>
<protein>
    <recommendedName>
        <fullName evidence="1">DUF397 domain-containing protein</fullName>
    </recommendedName>
</protein>
<proteinExistence type="predicted"/>
<comment type="caution">
    <text evidence="2">The sequence shown here is derived from an EMBL/GenBank/DDBJ whole genome shotgun (WGS) entry which is preliminary data.</text>
</comment>
<dbReference type="Pfam" id="PF04149">
    <property type="entry name" value="DUF397"/>
    <property type="match status" value="1"/>
</dbReference>
<dbReference type="Proteomes" id="UP001500456">
    <property type="component" value="Unassembled WGS sequence"/>
</dbReference>
<name>A0ABP7RDN1_9ACTN</name>
<keyword evidence="3" id="KW-1185">Reference proteome</keyword>
<evidence type="ECO:0000313" key="2">
    <source>
        <dbReference type="EMBL" id="GAA3995990.1"/>
    </source>
</evidence>
<sequence length="68" mass="7285">MGDGDLLVLDWRKSSACDPVDCVEVALMARGVRVRESTRPEGNVISVGAVAWRDFLGALCARTLEGPP</sequence>
<gene>
    <name evidence="2" type="ORF">GCM10022232_35750</name>
</gene>
<organism evidence="2 3">
    <name type="scientific">Streptomyces plumbiresistens</name>
    <dbReference type="NCBI Taxonomy" id="511811"/>
    <lineage>
        <taxon>Bacteria</taxon>
        <taxon>Bacillati</taxon>
        <taxon>Actinomycetota</taxon>
        <taxon>Actinomycetes</taxon>
        <taxon>Kitasatosporales</taxon>
        <taxon>Streptomycetaceae</taxon>
        <taxon>Streptomyces</taxon>
    </lineage>
</organism>
<evidence type="ECO:0000259" key="1">
    <source>
        <dbReference type="Pfam" id="PF04149"/>
    </source>
</evidence>
<accession>A0ABP7RDN1</accession>
<evidence type="ECO:0000313" key="3">
    <source>
        <dbReference type="Proteomes" id="UP001500456"/>
    </source>
</evidence>
<dbReference type="InterPro" id="IPR007278">
    <property type="entry name" value="DUF397"/>
</dbReference>